<evidence type="ECO:0000259" key="11">
    <source>
        <dbReference type="Pfam" id="PF24621"/>
    </source>
</evidence>
<keyword evidence="3" id="KW-0547">Nucleotide-binding</keyword>
<feature type="domain" description="3-dehydroquinate synthase N-terminal" evidence="10">
    <location>
        <begin position="97"/>
        <end position="209"/>
    </location>
</feature>
<reference evidence="12 13" key="1">
    <citation type="submission" date="2020-01" db="EMBL/GenBank/DDBJ databases">
        <title>Kibdelosporangium persica a novel Actinomycetes from a hot desert in Iran.</title>
        <authorList>
            <person name="Safaei N."/>
            <person name="Zaburannyi N."/>
            <person name="Mueller R."/>
            <person name="Wink J."/>
        </authorList>
    </citation>
    <scope>NUCLEOTIDE SEQUENCE [LARGE SCALE GENOMIC DNA]</scope>
    <source>
        <strain evidence="12 13">4NS15</strain>
    </source>
</reference>
<accession>A0ABX2FET6</accession>
<feature type="region of interest" description="Disordered" evidence="9">
    <location>
        <begin position="1"/>
        <end position="20"/>
    </location>
</feature>
<dbReference type="Pfam" id="PF24621">
    <property type="entry name" value="DHQS_C"/>
    <property type="match status" value="1"/>
</dbReference>
<evidence type="ECO:0000313" key="12">
    <source>
        <dbReference type="EMBL" id="NRN69395.1"/>
    </source>
</evidence>
<feature type="domain" description="3-dehydroquinate synthase C-terminal" evidence="11">
    <location>
        <begin position="211"/>
        <end position="350"/>
    </location>
</feature>
<dbReference type="Gene3D" id="3.40.50.1970">
    <property type="match status" value="1"/>
</dbReference>
<evidence type="ECO:0000259" key="10">
    <source>
        <dbReference type="Pfam" id="PF01761"/>
    </source>
</evidence>
<dbReference type="EMBL" id="JAAATY010000027">
    <property type="protein sequence ID" value="NRN69395.1"/>
    <property type="molecule type" value="Genomic_DNA"/>
</dbReference>
<evidence type="ECO:0000313" key="13">
    <source>
        <dbReference type="Proteomes" id="UP000763557"/>
    </source>
</evidence>
<evidence type="ECO:0000256" key="7">
    <source>
        <dbReference type="ARBA" id="ARBA00024060"/>
    </source>
</evidence>
<dbReference type="SUPFAM" id="SSF56796">
    <property type="entry name" value="Dehydroquinate synthase-like"/>
    <property type="match status" value="1"/>
</dbReference>
<dbReference type="EC" id="4.2.3.152" evidence="7"/>
<gene>
    <name evidence="12" type="ORF">GC106_66520</name>
</gene>
<protein>
    <recommendedName>
        <fullName evidence="8">2-epi-5-epi-valiolone synthase</fullName>
        <ecNumber evidence="7">4.2.3.152</ecNumber>
    </recommendedName>
</protein>
<dbReference type="Gene3D" id="1.20.1090.10">
    <property type="entry name" value="Dehydroquinate synthase-like - alpha domain"/>
    <property type="match status" value="1"/>
</dbReference>
<name>A0ABX2FET6_9PSEU</name>
<evidence type="ECO:0000256" key="5">
    <source>
        <dbReference type="ARBA" id="ARBA00023239"/>
    </source>
</evidence>
<dbReference type="CDD" id="cd08199">
    <property type="entry name" value="EEVS"/>
    <property type="match status" value="1"/>
</dbReference>
<dbReference type="PANTHER" id="PTHR43622:SF3">
    <property type="entry name" value="2-EPI-5-EPI-VALIOLONE SYNTHASE"/>
    <property type="match status" value="1"/>
</dbReference>
<dbReference type="InterPro" id="IPR035872">
    <property type="entry name" value="EEVS-like"/>
</dbReference>
<dbReference type="PANTHER" id="PTHR43622">
    <property type="entry name" value="3-DEHYDROQUINATE SYNTHASE"/>
    <property type="match status" value="1"/>
</dbReference>
<evidence type="ECO:0000256" key="2">
    <source>
        <dbReference type="ARBA" id="ARBA00022723"/>
    </source>
</evidence>
<evidence type="ECO:0000256" key="3">
    <source>
        <dbReference type="ARBA" id="ARBA00022741"/>
    </source>
</evidence>
<evidence type="ECO:0000256" key="4">
    <source>
        <dbReference type="ARBA" id="ARBA00023027"/>
    </source>
</evidence>
<keyword evidence="13" id="KW-1185">Reference proteome</keyword>
<proteinExistence type="predicted"/>
<organism evidence="12 13">
    <name type="scientific">Kibdelosporangium persicum</name>
    <dbReference type="NCBI Taxonomy" id="2698649"/>
    <lineage>
        <taxon>Bacteria</taxon>
        <taxon>Bacillati</taxon>
        <taxon>Actinomycetota</taxon>
        <taxon>Actinomycetes</taxon>
        <taxon>Pseudonocardiales</taxon>
        <taxon>Pseudonocardiaceae</taxon>
        <taxon>Kibdelosporangium</taxon>
    </lineage>
</organism>
<evidence type="ECO:0000256" key="1">
    <source>
        <dbReference type="ARBA" id="ARBA00001911"/>
    </source>
</evidence>
<dbReference type="InterPro" id="IPR050071">
    <property type="entry name" value="Dehydroquinate_synthase"/>
</dbReference>
<keyword evidence="2" id="KW-0479">Metal-binding</keyword>
<comment type="cofactor">
    <cofactor evidence="1">
        <name>NAD(+)</name>
        <dbReference type="ChEBI" id="CHEBI:57540"/>
    </cofactor>
</comment>
<dbReference type="Proteomes" id="UP000763557">
    <property type="component" value="Unassembled WGS sequence"/>
</dbReference>
<evidence type="ECO:0000256" key="6">
    <source>
        <dbReference type="ARBA" id="ARBA00023993"/>
    </source>
</evidence>
<sequence length="417" mass="45104">MWNSRDIEVTPGARCSGGQISASSTLEDSGRLMGLQSRLDRAHHVAMTRNAFAPDNALVRNCLAGRDALVVMSPSVHRLYGPRIRAYFEEVTDVHFMVLHRTEASKSLDAVVEVTERAAAVGLRRTSPIVAIGGGVCTDISGLAAALHRRGVPHFNVPTTLVGLVDAGIGTKNAVNHGRRKSALGTFYPPEHTVLDIDFLATLPRRQLANGLAEIIKLAVVKDRPLFELLDRYGMRLLDCGFRRPVRAADEIVWRAAAGMLAELARNQFEIGDFRRKVDFGHTFSPYIEVASGHSVLHGEAVAMDIALSAQLAHALGLLTEADLERILTMLETTGLALVWPGLSVDALCATLPSIVEHRNGDLHLVVPTGIGTCEFLGAADINPALLRASMAELVRRTCRDDIQTVQRRTLAASGGQ</sequence>
<keyword evidence="4" id="KW-0520">NAD</keyword>
<dbReference type="InterPro" id="IPR056179">
    <property type="entry name" value="DHQS_C"/>
</dbReference>
<dbReference type="RefSeq" id="WP_173139550.1">
    <property type="nucleotide sequence ID" value="NZ_CBCSGW010000023.1"/>
</dbReference>
<comment type="caution">
    <text evidence="12">The sequence shown here is derived from an EMBL/GenBank/DDBJ whole genome shotgun (WGS) entry which is preliminary data.</text>
</comment>
<evidence type="ECO:0000256" key="9">
    <source>
        <dbReference type="SAM" id="MobiDB-lite"/>
    </source>
</evidence>
<keyword evidence="5" id="KW-0456">Lyase</keyword>
<evidence type="ECO:0000256" key="8">
    <source>
        <dbReference type="ARBA" id="ARBA00024092"/>
    </source>
</evidence>
<dbReference type="Pfam" id="PF01761">
    <property type="entry name" value="DHQ_synthase"/>
    <property type="match status" value="1"/>
</dbReference>
<dbReference type="InterPro" id="IPR030960">
    <property type="entry name" value="DHQS/DOIS_N"/>
</dbReference>
<comment type="catalytic activity">
    <reaction evidence="6">
        <text>D-sedoheptulose 7-phosphate = 2-epi-5-epi-valiolone + phosphate</text>
        <dbReference type="Rhea" id="RHEA:44184"/>
        <dbReference type="ChEBI" id="CHEBI:43474"/>
        <dbReference type="ChEBI" id="CHEBI:57483"/>
        <dbReference type="ChEBI" id="CHEBI:84187"/>
        <dbReference type="EC" id="4.2.3.152"/>
    </reaction>
</comment>